<dbReference type="PANTHER" id="PTHR48090:SF7">
    <property type="entry name" value="RFBJ PROTEIN"/>
    <property type="match status" value="1"/>
</dbReference>
<dbReference type="InterPro" id="IPR007267">
    <property type="entry name" value="GtrA_DPMS_TM"/>
</dbReference>
<gene>
    <name evidence="8" type="ORF">A2519_03785</name>
</gene>
<dbReference type="InterPro" id="IPR050256">
    <property type="entry name" value="Glycosyltransferase_2"/>
</dbReference>
<proteinExistence type="predicted"/>
<evidence type="ECO:0000259" key="6">
    <source>
        <dbReference type="Pfam" id="PF00535"/>
    </source>
</evidence>
<evidence type="ECO:0000259" key="7">
    <source>
        <dbReference type="Pfam" id="PF04138"/>
    </source>
</evidence>
<dbReference type="Pfam" id="PF00535">
    <property type="entry name" value="Glycos_transf_2"/>
    <property type="match status" value="1"/>
</dbReference>
<dbReference type="EMBL" id="MFYX01000050">
    <property type="protein sequence ID" value="OGK05681.1"/>
    <property type="molecule type" value="Genomic_DNA"/>
</dbReference>
<evidence type="ECO:0000256" key="3">
    <source>
        <dbReference type="ARBA" id="ARBA00022989"/>
    </source>
</evidence>
<evidence type="ECO:0000256" key="2">
    <source>
        <dbReference type="ARBA" id="ARBA00022692"/>
    </source>
</evidence>
<feature type="transmembrane region" description="Helical" evidence="5">
    <location>
        <begin position="317"/>
        <end position="338"/>
    </location>
</feature>
<keyword evidence="3 5" id="KW-1133">Transmembrane helix</keyword>
<organism evidence="8 9">
    <name type="scientific">Candidatus Raymondbacteria bacterium RIFOXYD12_FULL_49_13</name>
    <dbReference type="NCBI Taxonomy" id="1817890"/>
    <lineage>
        <taxon>Bacteria</taxon>
        <taxon>Raymondiibacteriota</taxon>
    </lineage>
</organism>
<keyword evidence="4 5" id="KW-0472">Membrane</keyword>
<dbReference type="Pfam" id="PF04138">
    <property type="entry name" value="GtrA_DPMS_TM"/>
    <property type="match status" value="1"/>
</dbReference>
<comment type="subcellular location">
    <subcellularLocation>
        <location evidence="1">Membrane</location>
        <topology evidence="1">Multi-pass membrane protein</topology>
    </subcellularLocation>
</comment>
<feature type="domain" description="Glycosyltransferase 2-like" evidence="6">
    <location>
        <begin position="18"/>
        <end position="184"/>
    </location>
</feature>
<feature type="transmembrane region" description="Helical" evidence="5">
    <location>
        <begin position="350"/>
        <end position="369"/>
    </location>
</feature>
<dbReference type="InterPro" id="IPR001173">
    <property type="entry name" value="Glyco_trans_2-like"/>
</dbReference>
<dbReference type="GO" id="GO:0016020">
    <property type="term" value="C:membrane"/>
    <property type="evidence" value="ECO:0007669"/>
    <property type="project" value="UniProtKB-SubCell"/>
</dbReference>
<dbReference type="SUPFAM" id="SSF53448">
    <property type="entry name" value="Nucleotide-diphospho-sugar transferases"/>
    <property type="match status" value="1"/>
</dbReference>
<name>A0A1F7FGF8_UNCRA</name>
<comment type="caution">
    <text evidence="8">The sequence shown here is derived from an EMBL/GenBank/DDBJ whole genome shotgun (WGS) entry which is preliminary data.</text>
</comment>
<dbReference type="AlphaFoldDB" id="A0A1F7FGF8"/>
<feature type="transmembrane region" description="Helical" evidence="5">
    <location>
        <begin position="283"/>
        <end position="305"/>
    </location>
</feature>
<dbReference type="Proteomes" id="UP000179243">
    <property type="component" value="Unassembled WGS sequence"/>
</dbReference>
<sequence length="379" mass="41913">MPPDFQQWRRSMKSVLLSIIIPCYNEEKTLEACAKGIQTISSQDLQLEIIIVDDASTDNSFAIASSLSQTFNNIRVIRHEINSGKGAALRTGFTHATGDFVAVHDADLEYDPRDLVRLIEPLRNNQAEVVIGSRFLSGDAHRVLYFWHSLGNRLLTFLSNMLTDLNLSDMETCYKVFKREVIQSITLSENRFGFEPEIVAKVAHKRLRVYEIGVSYHGRTYAQGKKIGLKDGFRAVYCILKYNLPTAPFVLQLAAFVTVSCLAALVNCALFLGLSGLGAQLSWAAPIAFAGSAVLLYGIASAVIFRRNAQWNTPITSALALIILALCCLASHHLTLLLQNHGFDAVPARLLAGGLALVCSFWPLKYLVFHEKPAPPWTS</sequence>
<dbReference type="CDD" id="cd04179">
    <property type="entry name" value="DPM_DPG-synthase_like"/>
    <property type="match status" value="1"/>
</dbReference>
<dbReference type="GO" id="GO:0000271">
    <property type="term" value="P:polysaccharide biosynthetic process"/>
    <property type="evidence" value="ECO:0007669"/>
    <property type="project" value="InterPro"/>
</dbReference>
<protein>
    <submittedName>
        <fullName evidence="8">Uncharacterized protein</fullName>
    </submittedName>
</protein>
<evidence type="ECO:0000256" key="4">
    <source>
        <dbReference type="ARBA" id="ARBA00023136"/>
    </source>
</evidence>
<dbReference type="InterPro" id="IPR029044">
    <property type="entry name" value="Nucleotide-diphossugar_trans"/>
</dbReference>
<reference evidence="8 9" key="1">
    <citation type="journal article" date="2016" name="Nat. Commun.">
        <title>Thousands of microbial genomes shed light on interconnected biogeochemical processes in an aquifer system.</title>
        <authorList>
            <person name="Anantharaman K."/>
            <person name="Brown C.T."/>
            <person name="Hug L.A."/>
            <person name="Sharon I."/>
            <person name="Castelle C.J."/>
            <person name="Probst A.J."/>
            <person name="Thomas B.C."/>
            <person name="Singh A."/>
            <person name="Wilkins M.J."/>
            <person name="Karaoz U."/>
            <person name="Brodie E.L."/>
            <person name="Williams K.H."/>
            <person name="Hubbard S.S."/>
            <person name="Banfield J.F."/>
        </authorList>
    </citation>
    <scope>NUCLEOTIDE SEQUENCE [LARGE SCALE GENOMIC DNA]</scope>
</reference>
<dbReference type="PANTHER" id="PTHR48090">
    <property type="entry name" value="UNDECAPRENYL-PHOSPHATE 4-DEOXY-4-FORMAMIDO-L-ARABINOSE TRANSFERASE-RELATED"/>
    <property type="match status" value="1"/>
</dbReference>
<evidence type="ECO:0000313" key="8">
    <source>
        <dbReference type="EMBL" id="OGK05681.1"/>
    </source>
</evidence>
<dbReference type="Gene3D" id="3.90.550.10">
    <property type="entry name" value="Spore Coat Polysaccharide Biosynthesis Protein SpsA, Chain A"/>
    <property type="match status" value="1"/>
</dbReference>
<evidence type="ECO:0000313" key="9">
    <source>
        <dbReference type="Proteomes" id="UP000179243"/>
    </source>
</evidence>
<keyword evidence="2 5" id="KW-0812">Transmembrane</keyword>
<evidence type="ECO:0000256" key="5">
    <source>
        <dbReference type="SAM" id="Phobius"/>
    </source>
</evidence>
<feature type="domain" description="GtrA/DPMS transmembrane" evidence="7">
    <location>
        <begin position="256"/>
        <end position="369"/>
    </location>
</feature>
<feature type="transmembrane region" description="Helical" evidence="5">
    <location>
        <begin position="249"/>
        <end position="277"/>
    </location>
</feature>
<accession>A0A1F7FGF8</accession>
<evidence type="ECO:0000256" key="1">
    <source>
        <dbReference type="ARBA" id="ARBA00004141"/>
    </source>
</evidence>